<dbReference type="Proteomes" id="UP000075430">
    <property type="component" value="Unassembled WGS sequence"/>
</dbReference>
<name>A0A150FBI8_9BACI</name>
<dbReference type="Gene3D" id="1.25.40.10">
    <property type="entry name" value="Tetratricopeptide repeat domain"/>
    <property type="match status" value="1"/>
</dbReference>
<organism evidence="1 2">
    <name type="scientific">Bacillus nakamurai</name>
    <dbReference type="NCBI Taxonomy" id="1793963"/>
    <lineage>
        <taxon>Bacteria</taxon>
        <taxon>Bacillati</taxon>
        <taxon>Bacillota</taxon>
        <taxon>Bacilli</taxon>
        <taxon>Bacillales</taxon>
        <taxon>Bacillaceae</taxon>
        <taxon>Bacillus</taxon>
    </lineage>
</organism>
<dbReference type="AlphaFoldDB" id="A0A150FBI8"/>
<dbReference type="Pfam" id="PF18801">
    <property type="entry name" value="RapH_N"/>
    <property type="match status" value="1"/>
</dbReference>
<evidence type="ECO:0000313" key="1">
    <source>
        <dbReference type="EMBL" id="KXZ22455.1"/>
    </source>
</evidence>
<accession>A0A150FBI8</accession>
<dbReference type="STRING" id="1793963.AXI58_10785"/>
<sequence length="371" mass="43722">MSKIASEVVATALNDWYIAIKKQRVEESKEYYSKIKNLFDDMEEDQEVLAYYSLLEERHKMLLHSSRGEPLHRHTYFTEDNQEFIKKTNDKLEYNFYLFEAMYEAYNKNYDRAINLYGLAEKKLADIPDEIEAAEFYSKISYLYTLIKQSIISQHYIKNAIAIYKLRPDYKSKLAVSTMIAATNYADMGKFEEAEDYYFEAIDLAKELNDDFFASQLHHNLSILYSDWGKSKKCIGSLEKALKNEDWRNSSYFIHSMFMIIKELFKIGENESALNFHNQAKERLAYMENKIYEAKISILFNLYCGNARDNFKKCMDELSYLKQENDLESVDELSYVAAKRFESLGAFEEAAAFFNQKIWAEHKMKQVEGIL</sequence>
<comment type="caution">
    <text evidence="1">The sequence shown here is derived from an EMBL/GenBank/DDBJ whole genome shotgun (WGS) entry which is preliminary data.</text>
</comment>
<dbReference type="InterPro" id="IPR011990">
    <property type="entry name" value="TPR-like_helical_dom_sf"/>
</dbReference>
<dbReference type="EMBL" id="LSBA01000005">
    <property type="protein sequence ID" value="KXZ22455.1"/>
    <property type="molecule type" value="Genomic_DNA"/>
</dbReference>
<dbReference type="RefSeq" id="WP_061520797.1">
    <property type="nucleotide sequence ID" value="NZ_JARLZY010000033.1"/>
</dbReference>
<proteinExistence type="predicted"/>
<reference evidence="2" key="1">
    <citation type="submission" date="2016-02" db="EMBL/GenBank/DDBJ databases">
        <authorList>
            <person name="Dunlap C."/>
        </authorList>
    </citation>
    <scope>NUCLEOTIDE SEQUENCE [LARGE SCALE GENOMIC DNA]</scope>
    <source>
        <strain evidence="2">NRRL B-41092</strain>
    </source>
</reference>
<protein>
    <submittedName>
        <fullName evidence="1">Aspartate phosphatase</fullName>
    </submittedName>
</protein>
<dbReference type="OrthoDB" id="2957368at2"/>
<dbReference type="SUPFAM" id="SSF48452">
    <property type="entry name" value="TPR-like"/>
    <property type="match status" value="1"/>
</dbReference>
<keyword evidence="2" id="KW-1185">Reference proteome</keyword>
<evidence type="ECO:0000313" key="2">
    <source>
        <dbReference type="Proteomes" id="UP000075430"/>
    </source>
</evidence>
<gene>
    <name evidence="1" type="ORF">AXI58_10785</name>
</gene>